<evidence type="ECO:0000259" key="1">
    <source>
        <dbReference type="Pfam" id="PF15292"/>
    </source>
</evidence>
<organism evidence="2 3">
    <name type="scientific">Rattus norvegicus</name>
    <name type="common">Rat</name>
    <dbReference type="NCBI Taxonomy" id="10116"/>
    <lineage>
        <taxon>Eukaryota</taxon>
        <taxon>Metazoa</taxon>
        <taxon>Chordata</taxon>
        <taxon>Craniata</taxon>
        <taxon>Vertebrata</taxon>
        <taxon>Euteleostomi</taxon>
        <taxon>Mammalia</taxon>
        <taxon>Eutheria</taxon>
        <taxon>Euarchontoglires</taxon>
        <taxon>Glires</taxon>
        <taxon>Rodentia</taxon>
        <taxon>Myomorpha</taxon>
        <taxon>Muroidea</taxon>
        <taxon>Muridae</taxon>
        <taxon>Murinae</taxon>
        <taxon>Rattus</taxon>
    </lineage>
</organism>
<dbReference type="Proteomes" id="UP000234681">
    <property type="component" value="Chromosome 1"/>
</dbReference>
<accession>A6JC60</accession>
<dbReference type="GO" id="GO:0010212">
    <property type="term" value="P:response to ionizing radiation"/>
    <property type="evidence" value="ECO:0007669"/>
    <property type="project" value="InterPro"/>
</dbReference>
<dbReference type="PANTHER" id="PTHR21556">
    <property type="entry name" value="TRESLIN"/>
    <property type="match status" value="1"/>
</dbReference>
<name>A6JC60_RAT</name>
<dbReference type="Pfam" id="PF15292">
    <property type="entry name" value="Treslin_M"/>
    <property type="match status" value="1"/>
</dbReference>
<sequence>MHQRHFQKPVRIFLKGSVTQWSLPMSSALGTDNWMLQSPEEHKSTQRLLFQELVSRLTAEEFHLVASVDPGDGWPPITGIISPFSANAMILTVLRAKEAEFQRHFLQTAVTEGSQDVTSLFSDAVDSVLNQVHNSFEDPASSVSRVPEWVQQELSRTSPWSPALVEKWFPFSNVCGATSDLMESFLLLHAASPDNNESSRTESELTRCLSELYQRRSHEESTVVNQERSRKKRFLGKSSGFPRLTL</sequence>
<dbReference type="InterPro" id="IPR026153">
    <property type="entry name" value="Treslin"/>
</dbReference>
<dbReference type="EMBL" id="CH473980">
    <property type="protein sequence ID" value="EDM08587.1"/>
    <property type="molecule type" value="Genomic_DNA"/>
</dbReference>
<dbReference type="GO" id="GO:0006260">
    <property type="term" value="P:DNA replication"/>
    <property type="evidence" value="ECO:0007669"/>
    <property type="project" value="InterPro"/>
</dbReference>
<protein>
    <submittedName>
        <fullName evidence="2">RCG24569</fullName>
    </submittedName>
</protein>
<evidence type="ECO:0000313" key="2">
    <source>
        <dbReference type="EMBL" id="EDM08587.1"/>
    </source>
</evidence>
<evidence type="ECO:0000313" key="3">
    <source>
        <dbReference type="Proteomes" id="UP000234681"/>
    </source>
</evidence>
<dbReference type="AlphaFoldDB" id="A6JC60"/>
<dbReference type="GO" id="GO:0033314">
    <property type="term" value="P:mitotic DNA replication checkpoint signaling"/>
    <property type="evidence" value="ECO:0007669"/>
    <property type="project" value="InterPro"/>
</dbReference>
<dbReference type="InterPro" id="IPR032746">
    <property type="entry name" value="Treslin_M"/>
</dbReference>
<reference evidence="3" key="1">
    <citation type="submission" date="2005-09" db="EMBL/GenBank/DDBJ databases">
        <authorList>
            <person name="Mural R.J."/>
            <person name="Li P.W."/>
            <person name="Adams M.D."/>
            <person name="Amanatides P.G."/>
            <person name="Baden-Tillson H."/>
            <person name="Barnstead M."/>
            <person name="Chin S.H."/>
            <person name="Dew I."/>
            <person name="Evans C.A."/>
            <person name="Ferriera S."/>
            <person name="Flanigan M."/>
            <person name="Fosler C."/>
            <person name="Glodek A."/>
            <person name="Gu Z."/>
            <person name="Holt R.A."/>
            <person name="Jennings D."/>
            <person name="Kraft C.L."/>
            <person name="Lu F."/>
            <person name="Nguyen T."/>
            <person name="Nusskern D.R."/>
            <person name="Pfannkoch C.M."/>
            <person name="Sitter C."/>
            <person name="Sutton G.G."/>
            <person name="Venter J.C."/>
            <person name="Wang Z."/>
            <person name="Woodage T."/>
            <person name="Zheng X.H."/>
            <person name="Zhong F."/>
        </authorList>
    </citation>
    <scope>NUCLEOTIDE SEQUENCE [LARGE SCALE GENOMIC DNA]</scope>
    <source>
        <strain>BN</strain>
        <strain evidence="3">Sprague-Dawley</strain>
    </source>
</reference>
<proteinExistence type="predicted"/>
<dbReference type="GO" id="GO:0005634">
    <property type="term" value="C:nucleus"/>
    <property type="evidence" value="ECO:0007669"/>
    <property type="project" value="InterPro"/>
</dbReference>
<feature type="domain" description="Treslin M" evidence="1">
    <location>
        <begin position="1"/>
        <end position="94"/>
    </location>
</feature>
<dbReference type="PANTHER" id="PTHR21556:SF2">
    <property type="entry name" value="TRESLIN"/>
    <property type="match status" value="1"/>
</dbReference>
<gene>
    <name evidence="2" type="ORF">rCG_24569</name>
</gene>